<name>A0ABM8V225_THEXY</name>
<keyword evidence="2" id="KW-0472">Membrane</keyword>
<feature type="region of interest" description="Disordered" evidence="1">
    <location>
        <begin position="78"/>
        <end position="100"/>
    </location>
</feature>
<evidence type="ECO:0000313" key="4">
    <source>
        <dbReference type="Proteomes" id="UP000681526"/>
    </source>
</evidence>
<feature type="compositionally biased region" description="Basic residues" evidence="1">
    <location>
        <begin position="78"/>
        <end position="87"/>
    </location>
</feature>
<evidence type="ECO:0000256" key="2">
    <source>
        <dbReference type="SAM" id="Phobius"/>
    </source>
</evidence>
<proteinExistence type="predicted"/>
<evidence type="ECO:0000256" key="1">
    <source>
        <dbReference type="SAM" id="MobiDB-lite"/>
    </source>
</evidence>
<organism evidence="3 4">
    <name type="scientific">Thermobacillus xylanilyticus</name>
    <dbReference type="NCBI Taxonomy" id="76633"/>
    <lineage>
        <taxon>Bacteria</taxon>
        <taxon>Bacillati</taxon>
        <taxon>Bacillota</taxon>
        <taxon>Bacilli</taxon>
        <taxon>Bacillales</taxon>
        <taxon>Paenibacillaceae</taxon>
        <taxon>Thermobacillus</taxon>
    </lineage>
</organism>
<comment type="caution">
    <text evidence="3">The sequence shown here is derived from an EMBL/GenBank/DDBJ whole genome shotgun (WGS) entry which is preliminary data.</text>
</comment>
<dbReference type="Proteomes" id="UP000681526">
    <property type="component" value="Unassembled WGS sequence"/>
</dbReference>
<keyword evidence="2" id="KW-0812">Transmembrane</keyword>
<dbReference type="EMBL" id="CAJRAY010000024">
    <property type="protein sequence ID" value="CAG5081973.1"/>
    <property type="molecule type" value="Genomic_DNA"/>
</dbReference>
<keyword evidence="2" id="KW-1133">Transmembrane helix</keyword>
<gene>
    <name evidence="3" type="primary">txxe 835-yunB</name>
    <name evidence="3" type="ORF">TXXE_05680</name>
</gene>
<dbReference type="InterPro" id="IPR014197">
    <property type="entry name" value="Sporulation_prot_YunB"/>
</dbReference>
<evidence type="ECO:0000313" key="3">
    <source>
        <dbReference type="EMBL" id="CAG5081973.1"/>
    </source>
</evidence>
<feature type="transmembrane region" description="Helical" evidence="2">
    <location>
        <begin position="110"/>
        <end position="129"/>
    </location>
</feature>
<accession>A0ABM8V225</accession>
<protein>
    <submittedName>
        <fullName evidence="3">Sporulation protein YunB</fullName>
    </submittedName>
</protein>
<feature type="compositionally biased region" description="Basic and acidic residues" evidence="1">
    <location>
        <begin position="328"/>
        <end position="341"/>
    </location>
</feature>
<feature type="region of interest" description="Disordered" evidence="1">
    <location>
        <begin position="311"/>
        <end position="353"/>
    </location>
</feature>
<dbReference type="RefSeq" id="WP_342344828.1">
    <property type="nucleotide sequence ID" value="NZ_CAJRAY010000024.1"/>
</dbReference>
<dbReference type="Pfam" id="PF09560">
    <property type="entry name" value="Spore_YunB"/>
    <property type="match status" value="1"/>
</dbReference>
<sequence length="353" mass="39105">MARWGRRGIAHWLGALLPGRRGVMRIRRRRGWRRPGAGGRFAAGSRPASGGRFVSGNRPASGGHFVAGGRTALFARPARRERHRRPAGTRMRVSSKPPRRERRKLGGMRLFLIVFLSFCVFVTAAFVYVERNLRPPLMHVATMRVKQIVTRAINEAISNHVASHANAERLVEWQKSEDGRVSGFMLNYAEHMRITSETIETVQRTLNEIKHVPEHIPIGQAIGSAVIASFGPRMPVRFEPVGAAKVELGTRQRDAGINMILVEVYIRITAEMAIIIPFDTQPETVVTEIPISYLLVVGDVPMYYYDNKGNPSGSTADHAPNIALPLPEPDKETSGEAHDETGTGNEDAVPEES</sequence>
<reference evidence="3 4" key="1">
    <citation type="submission" date="2021-04" db="EMBL/GenBank/DDBJ databases">
        <authorList>
            <person name="Rakotoarivonina H."/>
        </authorList>
    </citation>
    <scope>NUCLEOTIDE SEQUENCE [LARGE SCALE GENOMIC DNA]</scope>
    <source>
        <strain evidence="3 4">XE</strain>
    </source>
</reference>
<keyword evidence="4" id="KW-1185">Reference proteome</keyword>
<dbReference type="NCBIfam" id="TIGR02832">
    <property type="entry name" value="spo_yunB"/>
    <property type="match status" value="1"/>
</dbReference>